<dbReference type="EMBL" id="CM018035">
    <property type="protein sequence ID" value="KAA8542449.1"/>
    <property type="molecule type" value="Genomic_DNA"/>
</dbReference>
<organism evidence="1 2">
    <name type="scientific">Nyssa sinensis</name>
    <dbReference type="NCBI Taxonomy" id="561372"/>
    <lineage>
        <taxon>Eukaryota</taxon>
        <taxon>Viridiplantae</taxon>
        <taxon>Streptophyta</taxon>
        <taxon>Embryophyta</taxon>
        <taxon>Tracheophyta</taxon>
        <taxon>Spermatophyta</taxon>
        <taxon>Magnoliopsida</taxon>
        <taxon>eudicotyledons</taxon>
        <taxon>Gunneridae</taxon>
        <taxon>Pentapetalae</taxon>
        <taxon>asterids</taxon>
        <taxon>Cornales</taxon>
        <taxon>Nyssaceae</taxon>
        <taxon>Nyssa</taxon>
    </lineage>
</organism>
<protein>
    <submittedName>
        <fullName evidence="1">Uncharacterized protein</fullName>
    </submittedName>
</protein>
<sequence>MHYRLVTSYSSIKILMVNKSFVPKQNCNFLISPNNNGLEGQISEAVAKVSTLQSQFVALQPKMITYENSVASFTTAVRFLTGPTAMAASFIAIGLRHVDIVQWTTQRARLYAACLKSPIWLSAQQFTVCQKELFSY</sequence>
<evidence type="ECO:0000313" key="2">
    <source>
        <dbReference type="Proteomes" id="UP000325577"/>
    </source>
</evidence>
<proteinExistence type="predicted"/>
<name>A0A5J5BI66_9ASTE</name>
<dbReference type="Proteomes" id="UP000325577">
    <property type="component" value="Linkage Group LG12"/>
</dbReference>
<dbReference type="AlphaFoldDB" id="A0A5J5BI66"/>
<accession>A0A5J5BI66</accession>
<reference evidence="1 2" key="1">
    <citation type="submission" date="2019-09" db="EMBL/GenBank/DDBJ databases">
        <title>A chromosome-level genome assembly of the Chinese tupelo Nyssa sinensis.</title>
        <authorList>
            <person name="Yang X."/>
            <person name="Kang M."/>
            <person name="Yang Y."/>
            <person name="Xiong H."/>
            <person name="Wang M."/>
            <person name="Zhang Z."/>
            <person name="Wang Z."/>
            <person name="Wu H."/>
            <person name="Ma T."/>
            <person name="Liu J."/>
            <person name="Xi Z."/>
        </authorList>
    </citation>
    <scope>NUCLEOTIDE SEQUENCE [LARGE SCALE GENOMIC DNA]</scope>
    <source>
        <strain evidence="1">J267</strain>
        <tissue evidence="1">Leaf</tissue>
    </source>
</reference>
<keyword evidence="2" id="KW-1185">Reference proteome</keyword>
<gene>
    <name evidence="1" type="ORF">F0562_023415</name>
</gene>
<evidence type="ECO:0000313" key="1">
    <source>
        <dbReference type="EMBL" id="KAA8542449.1"/>
    </source>
</evidence>